<evidence type="ECO:0000313" key="2">
    <source>
        <dbReference type="EMBL" id="CAH0540730.1"/>
    </source>
</evidence>
<dbReference type="RefSeq" id="WP_237362580.1">
    <property type="nucleotide sequence ID" value="NZ_CAKLDM010000002.1"/>
</dbReference>
<keyword evidence="1" id="KW-0472">Membrane</keyword>
<dbReference type="Proteomes" id="UP000838748">
    <property type="component" value="Unassembled WGS sequence"/>
</dbReference>
<accession>A0ABM9A6H7</accession>
<feature type="transmembrane region" description="Helical" evidence="1">
    <location>
        <begin position="282"/>
        <end position="302"/>
    </location>
</feature>
<feature type="transmembrane region" description="Helical" evidence="1">
    <location>
        <begin position="176"/>
        <end position="194"/>
    </location>
</feature>
<feature type="transmembrane region" description="Helical" evidence="1">
    <location>
        <begin position="48"/>
        <end position="69"/>
    </location>
</feature>
<feature type="transmembrane region" description="Helical" evidence="1">
    <location>
        <begin position="124"/>
        <end position="142"/>
    </location>
</feature>
<organism evidence="2 3">
    <name type="scientific">Vibrio marisflavi CECT 7928</name>
    <dbReference type="NCBI Taxonomy" id="634439"/>
    <lineage>
        <taxon>Bacteria</taxon>
        <taxon>Pseudomonadati</taxon>
        <taxon>Pseudomonadota</taxon>
        <taxon>Gammaproteobacteria</taxon>
        <taxon>Vibrionales</taxon>
        <taxon>Vibrionaceae</taxon>
        <taxon>Vibrio</taxon>
    </lineage>
</organism>
<feature type="transmembrane region" description="Helical" evidence="1">
    <location>
        <begin position="75"/>
        <end position="103"/>
    </location>
</feature>
<proteinExistence type="predicted"/>
<feature type="transmembrane region" description="Helical" evidence="1">
    <location>
        <begin position="223"/>
        <end position="241"/>
    </location>
</feature>
<dbReference type="EMBL" id="CAKLDM010000002">
    <property type="protein sequence ID" value="CAH0540730.1"/>
    <property type="molecule type" value="Genomic_DNA"/>
</dbReference>
<feature type="transmembrane region" description="Helical" evidence="1">
    <location>
        <begin position="15"/>
        <end position="36"/>
    </location>
</feature>
<evidence type="ECO:0000256" key="1">
    <source>
        <dbReference type="SAM" id="Phobius"/>
    </source>
</evidence>
<name>A0ABM9A6H7_9VIBR</name>
<evidence type="ECO:0008006" key="4">
    <source>
        <dbReference type="Google" id="ProtNLM"/>
    </source>
</evidence>
<comment type="caution">
    <text evidence="2">The sequence shown here is derived from an EMBL/GenBank/DDBJ whole genome shotgun (WGS) entry which is preliminary data.</text>
</comment>
<gene>
    <name evidence="2" type="ORF">VMF7928_03073</name>
</gene>
<keyword evidence="1" id="KW-0812">Transmembrane</keyword>
<reference evidence="2" key="1">
    <citation type="submission" date="2021-11" db="EMBL/GenBank/DDBJ databases">
        <authorList>
            <person name="Rodrigo-Torres L."/>
            <person name="Arahal R. D."/>
            <person name="Lucena T."/>
        </authorList>
    </citation>
    <scope>NUCLEOTIDE SEQUENCE</scope>
    <source>
        <strain evidence="2">CECT 7928</strain>
    </source>
</reference>
<sequence length="320" mass="35411">MKRLSLFFRELGKEIFEVTLTLFKIMIPIIFLMKLFEEIGGIDVLSHALHPIMSLVGLPSEMGIVWATALLTNNYAGVAVLLNLGVPLTIAQASVLGSMMLLAHSIPIEGAVAKKAGVSWWSTILLRVGGSLLFGWILHLIYQYGNYLDQPAIVLWQPDSITDPHWSNWLLGQVESLFMIMAVVSVLLFALKVLKLLGIEKLMAILLSPLFRVLGISREATNLTIIGVTLGISFGGGLLINEAKKGHIPARDVFTAVMLLNLLHSLIEDTVLILMIGADFYAIFWGRLVFAVVLVSIIAMLVRKVDERFCEKYFYRSVCG</sequence>
<evidence type="ECO:0000313" key="3">
    <source>
        <dbReference type="Proteomes" id="UP000838748"/>
    </source>
</evidence>
<feature type="transmembrane region" description="Helical" evidence="1">
    <location>
        <begin position="253"/>
        <end position="276"/>
    </location>
</feature>
<keyword evidence="3" id="KW-1185">Reference proteome</keyword>
<protein>
    <recommendedName>
        <fullName evidence="4">Nucleoside transporter/FeoB GTPase Gate domain-containing protein</fullName>
    </recommendedName>
</protein>
<keyword evidence="1" id="KW-1133">Transmembrane helix</keyword>